<keyword evidence="9 12" id="KW-0786">Thiamine pyrophosphate</keyword>
<evidence type="ECO:0000256" key="1">
    <source>
        <dbReference type="ARBA" id="ARBA00001920"/>
    </source>
</evidence>
<evidence type="ECO:0000256" key="12">
    <source>
        <dbReference type="RuleBase" id="RU362132"/>
    </source>
</evidence>
<evidence type="ECO:0000256" key="3">
    <source>
        <dbReference type="ARBA" id="ARBA00002938"/>
    </source>
</evidence>
<gene>
    <name evidence="17" type="ORF">BJ984_003109</name>
</gene>
<evidence type="ECO:0000259" key="15">
    <source>
        <dbReference type="Pfam" id="PF02775"/>
    </source>
</evidence>
<dbReference type="Pfam" id="PF00205">
    <property type="entry name" value="TPP_enzyme_M"/>
    <property type="match status" value="1"/>
</dbReference>
<evidence type="ECO:0000256" key="6">
    <source>
        <dbReference type="ARBA" id="ARBA00022723"/>
    </source>
</evidence>
<dbReference type="Gene3D" id="3.40.50.970">
    <property type="match status" value="2"/>
</dbReference>
<keyword evidence="17" id="KW-0670">Pyruvate</keyword>
<evidence type="ECO:0000256" key="13">
    <source>
        <dbReference type="SAM" id="MobiDB-lite"/>
    </source>
</evidence>
<protein>
    <recommendedName>
        <fullName evidence="5">Alpha-keto-acid decarboxylase</fullName>
    </recommendedName>
</protein>
<dbReference type="PANTHER" id="PTHR43452">
    <property type="entry name" value="PYRUVATE DECARBOXYLASE"/>
    <property type="match status" value="1"/>
</dbReference>
<dbReference type="GO" id="GO:0030976">
    <property type="term" value="F:thiamine pyrophosphate binding"/>
    <property type="evidence" value="ECO:0007669"/>
    <property type="project" value="InterPro"/>
</dbReference>
<dbReference type="RefSeq" id="WP_179548789.1">
    <property type="nucleotide sequence ID" value="NZ_BSEW01000002.1"/>
</dbReference>
<keyword evidence="8 11" id="KW-0460">Magnesium</keyword>
<dbReference type="FunFam" id="3.40.50.970:FF:000019">
    <property type="entry name" value="Pyruvate decarboxylase isozyme"/>
    <property type="match status" value="1"/>
</dbReference>
<evidence type="ECO:0000256" key="11">
    <source>
        <dbReference type="PIRSR" id="PIRSR036565-2"/>
    </source>
</evidence>
<dbReference type="PIRSF" id="PIRSF036565">
    <property type="entry name" value="Pyruvt_ip_decrb"/>
    <property type="match status" value="1"/>
</dbReference>
<dbReference type="PANTHER" id="PTHR43452:SF30">
    <property type="entry name" value="PYRUVATE DECARBOXYLASE ISOZYME 1-RELATED"/>
    <property type="match status" value="1"/>
</dbReference>
<feature type="domain" description="Thiamine pyrophosphate enzyme central" evidence="14">
    <location>
        <begin position="234"/>
        <end position="351"/>
    </location>
</feature>
<feature type="domain" description="Thiamine pyrophosphate enzyme N-terminal TPP-binding" evidence="16">
    <location>
        <begin position="39"/>
        <end position="144"/>
    </location>
</feature>
<dbReference type="Proteomes" id="UP000549913">
    <property type="component" value="Unassembled WGS sequence"/>
</dbReference>
<evidence type="ECO:0000256" key="7">
    <source>
        <dbReference type="ARBA" id="ARBA00022793"/>
    </source>
</evidence>
<dbReference type="Pfam" id="PF02776">
    <property type="entry name" value="TPP_enzyme_N"/>
    <property type="match status" value="1"/>
</dbReference>
<evidence type="ECO:0000256" key="2">
    <source>
        <dbReference type="ARBA" id="ARBA00001964"/>
    </source>
</evidence>
<feature type="domain" description="Thiamine pyrophosphate enzyme TPP-binding" evidence="15">
    <location>
        <begin position="439"/>
        <end position="567"/>
    </location>
</feature>
<comment type="cofactor">
    <cofactor evidence="2">
        <name>thiamine diphosphate</name>
        <dbReference type="ChEBI" id="CHEBI:58937"/>
    </cofactor>
</comment>
<dbReference type="SUPFAM" id="SSF52518">
    <property type="entry name" value="Thiamin diphosphate-binding fold (THDP-binding)"/>
    <property type="match status" value="2"/>
</dbReference>
<dbReference type="CDD" id="cd07038">
    <property type="entry name" value="TPP_PYR_PDC_IPDC_like"/>
    <property type="match status" value="1"/>
</dbReference>
<evidence type="ECO:0000256" key="10">
    <source>
        <dbReference type="ARBA" id="ARBA00023239"/>
    </source>
</evidence>
<comment type="cofactor">
    <cofactor evidence="11">
        <name>Mg(2+)</name>
        <dbReference type="ChEBI" id="CHEBI:18420"/>
    </cofactor>
    <text evidence="11">Binds 1 Mg(2+) per subunit.</text>
</comment>
<dbReference type="AlphaFoldDB" id="A0A852ST15"/>
<dbReference type="InterPro" id="IPR047213">
    <property type="entry name" value="TPP_PYR_PDC_IPDC-like"/>
</dbReference>
<evidence type="ECO:0000256" key="9">
    <source>
        <dbReference type="ARBA" id="ARBA00023052"/>
    </source>
</evidence>
<dbReference type="GO" id="GO:0000949">
    <property type="term" value="P:aromatic amino acid family catabolic process to alcohol via Ehrlich pathway"/>
    <property type="evidence" value="ECO:0007669"/>
    <property type="project" value="TreeGrafter"/>
</dbReference>
<dbReference type="PROSITE" id="PS00187">
    <property type="entry name" value="TPP_ENZYMES"/>
    <property type="match status" value="1"/>
</dbReference>
<dbReference type="GO" id="GO:0005829">
    <property type="term" value="C:cytosol"/>
    <property type="evidence" value="ECO:0007669"/>
    <property type="project" value="TreeGrafter"/>
</dbReference>
<keyword evidence="6 11" id="KW-0479">Metal-binding</keyword>
<comment type="similarity">
    <text evidence="4 12">Belongs to the TPP enzyme family.</text>
</comment>
<dbReference type="InterPro" id="IPR000399">
    <property type="entry name" value="TPP-bd_CS"/>
</dbReference>
<dbReference type="EMBL" id="JACCBM010000001">
    <property type="protein sequence ID" value="NYD71951.1"/>
    <property type="molecule type" value="Genomic_DNA"/>
</dbReference>
<accession>A0A852ST15</accession>
<comment type="cofactor">
    <cofactor evidence="1">
        <name>a metal cation</name>
        <dbReference type="ChEBI" id="CHEBI:25213"/>
    </cofactor>
</comment>
<dbReference type="Pfam" id="PF02775">
    <property type="entry name" value="TPP_enzyme_C"/>
    <property type="match status" value="1"/>
</dbReference>
<dbReference type="Gene3D" id="3.40.50.1220">
    <property type="entry name" value="TPP-binding domain"/>
    <property type="match status" value="1"/>
</dbReference>
<dbReference type="InterPro" id="IPR012001">
    <property type="entry name" value="Thiamin_PyroP_enz_TPP-bd_dom"/>
</dbReference>
<feature type="compositionally biased region" description="Basic and acidic residues" evidence="13">
    <location>
        <begin position="12"/>
        <end position="29"/>
    </location>
</feature>
<organism evidence="17 18">
    <name type="scientific">Herbiconiux flava</name>
    <dbReference type="NCBI Taxonomy" id="881268"/>
    <lineage>
        <taxon>Bacteria</taxon>
        <taxon>Bacillati</taxon>
        <taxon>Actinomycetota</taxon>
        <taxon>Actinomycetes</taxon>
        <taxon>Micrococcales</taxon>
        <taxon>Microbacteriaceae</taxon>
        <taxon>Herbiconiux</taxon>
    </lineage>
</organism>
<evidence type="ECO:0000256" key="4">
    <source>
        <dbReference type="ARBA" id="ARBA00007812"/>
    </source>
</evidence>
<evidence type="ECO:0000259" key="16">
    <source>
        <dbReference type="Pfam" id="PF02776"/>
    </source>
</evidence>
<name>A0A852ST15_9MICO</name>
<dbReference type="SUPFAM" id="SSF52467">
    <property type="entry name" value="DHS-like NAD/FAD-binding domain"/>
    <property type="match status" value="1"/>
</dbReference>
<evidence type="ECO:0000256" key="5">
    <source>
        <dbReference type="ARBA" id="ARBA00020054"/>
    </source>
</evidence>
<sequence>MSDFPTVTSPDAPDHTPDHTPDRTPDDAPRSAPRATTVTVGQYLATRLVQLGADHVFGLPGDFNLSLLDQMVTVDGLHWVGSTNELNAAYAADGYARLRRGLGALVTTFGVGELSAINGVAGSFSEDVPVVQITGMPSTSQKAEGAHLHHTLIDGDYEHFYRAYREVTASATIVRAATATRDIDAALMTALRESKPVYLGIPSDVAVATVHAANLRHPLVAATSDAGELARFTTELAEAVASATRVTMLVGPQVHRRSLEPLVREIADHDGVYVASQNMSKAVLDESHPASLGTYMGAFTRVDEARAAVDEAPLLVLAGTVMSDFLTGFFTQRFDEDQAVELGLTAARIADTTFYGVRLEDSLRALHAVLGQTSRPAVTAVGHPPIADAAPPVPGAPLDQEHFWAAVQGWLRPRTTVIADAGTSFYGALDLVLPDESDLLGQPVWSSIGYTIPATLGASVALPGRRSVLFVGDGAAQLTIQELSTVLHRGATPVVFLLNNDGYTVERKIQSPAAVYQDIAPWDWTLVPAAFGAADRVVTARATTQDELAAALELAHATTDKALLIEVVLPPMDSPRLLTVLTEAIAHAAQRR</sequence>
<dbReference type="InterPro" id="IPR012000">
    <property type="entry name" value="Thiamin_PyroP_enz_cen_dom"/>
</dbReference>
<evidence type="ECO:0000259" key="14">
    <source>
        <dbReference type="Pfam" id="PF00205"/>
    </source>
</evidence>
<evidence type="ECO:0000313" key="18">
    <source>
        <dbReference type="Proteomes" id="UP000549913"/>
    </source>
</evidence>
<feature type="binding site" evidence="11">
    <location>
        <position position="473"/>
    </location>
    <ligand>
        <name>Mg(2+)</name>
        <dbReference type="ChEBI" id="CHEBI:18420"/>
    </ligand>
</feature>
<dbReference type="GO" id="GO:0000287">
    <property type="term" value="F:magnesium ion binding"/>
    <property type="evidence" value="ECO:0007669"/>
    <property type="project" value="InterPro"/>
</dbReference>
<dbReference type="InterPro" id="IPR047214">
    <property type="entry name" value="TPP_PDC_IPDC"/>
</dbReference>
<evidence type="ECO:0000313" key="17">
    <source>
        <dbReference type="EMBL" id="NYD71951.1"/>
    </source>
</evidence>
<dbReference type="InterPro" id="IPR012110">
    <property type="entry name" value="PDC/IPDC-like"/>
</dbReference>
<reference evidence="17 18" key="1">
    <citation type="submission" date="2020-07" db="EMBL/GenBank/DDBJ databases">
        <title>Sequencing the genomes of 1000 actinobacteria strains.</title>
        <authorList>
            <person name="Klenk H.-P."/>
        </authorList>
    </citation>
    <scope>NUCLEOTIDE SEQUENCE [LARGE SCALE GENOMIC DNA]</scope>
    <source>
        <strain evidence="17 18">DSM 26474</strain>
    </source>
</reference>
<feature type="binding site" evidence="11">
    <location>
        <position position="502"/>
    </location>
    <ligand>
        <name>Mg(2+)</name>
        <dbReference type="ChEBI" id="CHEBI:18420"/>
    </ligand>
</feature>
<dbReference type="InterPro" id="IPR029035">
    <property type="entry name" value="DHS-like_NAD/FAD-binding_dom"/>
</dbReference>
<dbReference type="CDD" id="cd02005">
    <property type="entry name" value="TPP_PDC_IPDC"/>
    <property type="match status" value="1"/>
</dbReference>
<feature type="region of interest" description="Disordered" evidence="13">
    <location>
        <begin position="1"/>
        <end position="35"/>
    </location>
</feature>
<keyword evidence="10 17" id="KW-0456">Lyase</keyword>
<keyword evidence="7" id="KW-0210">Decarboxylase</keyword>
<dbReference type="InterPro" id="IPR029061">
    <property type="entry name" value="THDP-binding"/>
</dbReference>
<proteinExistence type="inferred from homology"/>
<comment type="caution">
    <text evidence="17">The sequence shown here is derived from an EMBL/GenBank/DDBJ whole genome shotgun (WGS) entry which is preliminary data.</text>
</comment>
<feature type="binding site" evidence="11">
    <location>
        <position position="500"/>
    </location>
    <ligand>
        <name>Mg(2+)</name>
        <dbReference type="ChEBI" id="CHEBI:18420"/>
    </ligand>
</feature>
<comment type="function">
    <text evidence="3">Decarboxylates branched-chain and aromatic alpha-keto acids to aldehydes.</text>
</comment>
<keyword evidence="18" id="KW-1185">Reference proteome</keyword>
<dbReference type="GO" id="GO:0004737">
    <property type="term" value="F:pyruvate decarboxylase activity"/>
    <property type="evidence" value="ECO:0007669"/>
    <property type="project" value="TreeGrafter"/>
</dbReference>
<dbReference type="FunFam" id="3.40.50.970:FF:000024">
    <property type="entry name" value="Pyruvate decarboxylase isozyme"/>
    <property type="match status" value="1"/>
</dbReference>
<dbReference type="InterPro" id="IPR011766">
    <property type="entry name" value="TPP_enzyme_TPP-bd"/>
</dbReference>
<evidence type="ECO:0000256" key="8">
    <source>
        <dbReference type="ARBA" id="ARBA00022842"/>
    </source>
</evidence>